<feature type="compositionally biased region" description="Acidic residues" evidence="1">
    <location>
        <begin position="423"/>
        <end position="432"/>
    </location>
</feature>
<evidence type="ECO:0000313" key="3">
    <source>
        <dbReference type="Proteomes" id="UP000075903"/>
    </source>
</evidence>
<reference evidence="2" key="1">
    <citation type="submission" date="2020-05" db="UniProtKB">
        <authorList>
            <consortium name="EnsemblMetazoa"/>
        </authorList>
    </citation>
    <scope>IDENTIFICATION</scope>
    <source>
        <strain evidence="2">MAF</strain>
    </source>
</reference>
<dbReference type="VEuPathDB" id="VectorBase:AMEM21_007224"/>
<proteinExistence type="predicted"/>
<protein>
    <submittedName>
        <fullName evidence="2">Uncharacterized protein</fullName>
    </submittedName>
</protein>
<organism evidence="2 3">
    <name type="scientific">Anopheles merus</name>
    <name type="common">Mosquito</name>
    <dbReference type="NCBI Taxonomy" id="30066"/>
    <lineage>
        <taxon>Eukaryota</taxon>
        <taxon>Metazoa</taxon>
        <taxon>Ecdysozoa</taxon>
        <taxon>Arthropoda</taxon>
        <taxon>Hexapoda</taxon>
        <taxon>Insecta</taxon>
        <taxon>Pterygota</taxon>
        <taxon>Neoptera</taxon>
        <taxon>Endopterygota</taxon>
        <taxon>Diptera</taxon>
        <taxon>Nematocera</taxon>
        <taxon>Culicoidea</taxon>
        <taxon>Culicidae</taxon>
        <taxon>Anophelinae</taxon>
        <taxon>Anopheles</taxon>
    </lineage>
</organism>
<name>A0A182VDT5_ANOME</name>
<dbReference type="VEuPathDB" id="VectorBase:AMEM013269"/>
<accession>A0A182VDT5</accession>
<feature type="region of interest" description="Disordered" evidence="1">
    <location>
        <begin position="368"/>
        <end position="445"/>
    </location>
</feature>
<evidence type="ECO:0000256" key="1">
    <source>
        <dbReference type="SAM" id="MobiDB-lite"/>
    </source>
</evidence>
<keyword evidence="3" id="KW-1185">Reference proteome</keyword>
<sequence length="445" mass="51342">MDWEVNGLQHKATGYELFPQELPELDTVPSLEAELRKGAKERLVYNKLQAQQRRSEKQTSVPTVYKLVHPSPQKYKKCQHSGNFILDREVLKPVEHIDFIALPKEVVRHKWPHYIEHKLSSATNRIKTLARPGTSRVRNTLEQYSTTLSPKQKQHLTSLLEPKPFVSIQESIGYAKQQRSDDAMWRRHRAKQERKLLHKVHCWEIKLLRQTMHKLSKCLASYYLYTTTEPLGQEAANISRVVLRRISRLLEVKIRPDKTEQENDVIEDFYVEFADKVGEWVWRMMQQTGITLDKQKSFSYVRQSESFVSVNSSVFELPRVGGEMRDGEELEPLSIISLELVYDCVEEAVLTVERESVCLEVEDENVGEEALQEGEASRSKVSLANADSSDKIDTRASMNESAQDADETEDDMENQVTVIENILADEADEDQSEEKQVDEEVPKPT</sequence>
<dbReference type="AlphaFoldDB" id="A0A182VDT5"/>
<dbReference type="EnsemblMetazoa" id="AMEM013269-RA">
    <property type="protein sequence ID" value="AMEM013269-PA"/>
    <property type="gene ID" value="AMEM013269"/>
</dbReference>
<feature type="compositionally biased region" description="Acidic residues" evidence="1">
    <location>
        <begin position="403"/>
        <end position="413"/>
    </location>
</feature>
<dbReference type="STRING" id="30066.A0A182VDT5"/>
<feature type="compositionally biased region" description="Basic and acidic residues" evidence="1">
    <location>
        <begin position="433"/>
        <end position="445"/>
    </location>
</feature>
<dbReference type="Proteomes" id="UP000075903">
    <property type="component" value="Unassembled WGS sequence"/>
</dbReference>
<evidence type="ECO:0000313" key="2">
    <source>
        <dbReference type="EnsemblMetazoa" id="AMEM013269-PA"/>
    </source>
</evidence>